<dbReference type="PANTHER" id="PTHR43479:SF11">
    <property type="entry name" value="ACREF_ENVCD OPERON REPRESSOR-RELATED"/>
    <property type="match status" value="1"/>
</dbReference>
<protein>
    <submittedName>
        <fullName evidence="5">TetR family transcriptional regulator</fullName>
    </submittedName>
</protein>
<dbReference type="InterPro" id="IPR001647">
    <property type="entry name" value="HTH_TetR"/>
</dbReference>
<dbReference type="Proteomes" id="UP000037854">
    <property type="component" value="Unassembled WGS sequence"/>
</dbReference>
<dbReference type="Gene3D" id="1.10.357.10">
    <property type="entry name" value="Tetracycline Repressor, domain 2"/>
    <property type="match status" value="1"/>
</dbReference>
<dbReference type="PANTHER" id="PTHR43479">
    <property type="entry name" value="ACREF/ENVCD OPERON REPRESSOR-RELATED"/>
    <property type="match status" value="1"/>
</dbReference>
<evidence type="ECO:0000256" key="1">
    <source>
        <dbReference type="ARBA" id="ARBA00022491"/>
    </source>
</evidence>
<proteinExistence type="predicted"/>
<dbReference type="SUPFAM" id="SSF46689">
    <property type="entry name" value="Homeodomain-like"/>
    <property type="match status" value="1"/>
</dbReference>
<evidence type="ECO:0000256" key="2">
    <source>
        <dbReference type="ARBA" id="ARBA00023125"/>
    </source>
</evidence>
<keyword evidence="2 3" id="KW-0238">DNA-binding</keyword>
<dbReference type="Pfam" id="PF17924">
    <property type="entry name" value="TetR_C_19"/>
    <property type="match status" value="1"/>
</dbReference>
<organism evidence="5 6">
    <name type="scientific">Oceanobacillus caeni</name>
    <dbReference type="NCBI Taxonomy" id="405946"/>
    <lineage>
        <taxon>Bacteria</taxon>
        <taxon>Bacillati</taxon>
        <taxon>Bacillota</taxon>
        <taxon>Bacilli</taxon>
        <taxon>Bacillales</taxon>
        <taxon>Bacillaceae</taxon>
        <taxon>Oceanobacillus</taxon>
    </lineage>
</organism>
<comment type="caution">
    <text evidence="5">The sequence shown here is derived from an EMBL/GenBank/DDBJ whole genome shotgun (WGS) entry which is preliminary data.</text>
</comment>
<dbReference type="InterPro" id="IPR009057">
    <property type="entry name" value="Homeodomain-like_sf"/>
</dbReference>
<dbReference type="PRINTS" id="PR00455">
    <property type="entry name" value="HTHTETR"/>
</dbReference>
<evidence type="ECO:0000313" key="6">
    <source>
        <dbReference type="Proteomes" id="UP000037854"/>
    </source>
</evidence>
<accession>A0ABR5MIM3</accession>
<dbReference type="PROSITE" id="PS50977">
    <property type="entry name" value="HTH_TETR_2"/>
    <property type="match status" value="1"/>
</dbReference>
<dbReference type="Pfam" id="PF00440">
    <property type="entry name" value="TetR_N"/>
    <property type="match status" value="1"/>
</dbReference>
<reference evidence="5 6" key="1">
    <citation type="submission" date="2015-07" db="EMBL/GenBank/DDBJ databases">
        <title>High-quality draft genome sequence of Oceanobacillus caeni HM6, a bacillus isolated from a human feces.</title>
        <authorList>
            <person name="Kumar J."/>
            <person name="Verma M.K."/>
            <person name="Pandey R."/>
            <person name="Bhambi M."/>
            <person name="Chauhan N."/>
        </authorList>
    </citation>
    <scope>NUCLEOTIDE SEQUENCE [LARGE SCALE GENOMIC DNA]</scope>
    <source>
        <strain evidence="5 6">HM6</strain>
    </source>
</reference>
<keyword evidence="6" id="KW-1185">Reference proteome</keyword>
<feature type="domain" description="HTH tetR-type" evidence="4">
    <location>
        <begin position="11"/>
        <end position="71"/>
    </location>
</feature>
<evidence type="ECO:0000313" key="5">
    <source>
        <dbReference type="EMBL" id="KPH74326.1"/>
    </source>
</evidence>
<evidence type="ECO:0000256" key="3">
    <source>
        <dbReference type="PROSITE-ProRule" id="PRU00335"/>
    </source>
</evidence>
<feature type="DNA-binding region" description="H-T-H motif" evidence="3">
    <location>
        <begin position="34"/>
        <end position="53"/>
    </location>
</feature>
<dbReference type="EMBL" id="LGTK01000033">
    <property type="protein sequence ID" value="KPH74326.1"/>
    <property type="molecule type" value="Genomic_DNA"/>
</dbReference>
<name>A0ABR5MIM3_9BACI</name>
<keyword evidence="1" id="KW-0678">Repressor</keyword>
<sequence length="204" mass="24159">MPKQTFFNLPEKKRQHLINAAEEEFARVPLHEASIANIVKSAGIPRGSFYQYFENKEDIYFYLLKEETDARRIKFFQKLEEHDGDIINAVTDFYYEFLVELPDDREFDFLKNALLHVTHKIEDAFTAAFKGKHDTGFFNEVIEMIDKDRLNTKNDTEIYHMLQIVIAVVFRNFVEKFSKELSDDEAIEHFTIEMNLLKNGLYKN</sequence>
<gene>
    <name evidence="5" type="ORF">AFL42_10555</name>
</gene>
<dbReference type="RefSeq" id="WP_047186832.1">
    <property type="nucleotide sequence ID" value="NZ_JAHHXM010000020.1"/>
</dbReference>
<dbReference type="InterPro" id="IPR050624">
    <property type="entry name" value="HTH-type_Tx_Regulator"/>
</dbReference>
<evidence type="ECO:0000259" key="4">
    <source>
        <dbReference type="PROSITE" id="PS50977"/>
    </source>
</evidence>